<feature type="transmembrane region" description="Helical" evidence="1">
    <location>
        <begin position="98"/>
        <end position="120"/>
    </location>
</feature>
<dbReference type="KEGG" id="sawl:NGM29_04495"/>
<accession>A0A9E7SXY8</accession>
<dbReference type="Proteomes" id="UP001056855">
    <property type="component" value="Chromosome"/>
</dbReference>
<gene>
    <name evidence="2" type="ORF">NGM29_04495</name>
</gene>
<feature type="transmembrane region" description="Helical" evidence="1">
    <location>
        <begin position="127"/>
        <end position="148"/>
    </location>
</feature>
<dbReference type="GeneID" id="73289279"/>
<keyword evidence="1" id="KW-0472">Membrane</keyword>
<evidence type="ECO:0000256" key="1">
    <source>
        <dbReference type="SAM" id="Phobius"/>
    </source>
</evidence>
<keyword evidence="3" id="KW-1185">Reference proteome</keyword>
<evidence type="ECO:0000313" key="2">
    <source>
        <dbReference type="EMBL" id="UTF54538.1"/>
    </source>
</evidence>
<dbReference type="RefSeq" id="WP_254159215.1">
    <property type="nucleotide sequence ID" value="NZ_CP100355.1"/>
</dbReference>
<organism evidence="2 3">
    <name type="scientific">Natronosalvus rutilus</name>
    <dbReference type="NCBI Taxonomy" id="2953753"/>
    <lineage>
        <taxon>Archaea</taxon>
        <taxon>Methanobacteriati</taxon>
        <taxon>Methanobacteriota</taxon>
        <taxon>Stenosarchaea group</taxon>
        <taxon>Halobacteria</taxon>
        <taxon>Halobacteriales</taxon>
        <taxon>Natrialbaceae</taxon>
        <taxon>Natronosalvus</taxon>
    </lineage>
</organism>
<sequence>MHTHRRSFVRDALVTTVVLAGLYALAISTSFQPLQIPGYLLVVGFGVLEEAVAVGFADANPSILFAAYVLVLGLVGAAIASLARGRVPDSGLAWVRPGVAGALAVVGALSTLLAISILLTTTQREPVVVTGVAGLILLGLASVIAGTVEIPLASSRTADR</sequence>
<protein>
    <submittedName>
        <fullName evidence="2">Uncharacterized protein</fullName>
    </submittedName>
</protein>
<dbReference type="EMBL" id="CP100355">
    <property type="protein sequence ID" value="UTF54538.1"/>
    <property type="molecule type" value="Genomic_DNA"/>
</dbReference>
<proteinExistence type="predicted"/>
<keyword evidence="1" id="KW-0812">Transmembrane</keyword>
<evidence type="ECO:0000313" key="3">
    <source>
        <dbReference type="Proteomes" id="UP001056855"/>
    </source>
</evidence>
<dbReference type="AlphaFoldDB" id="A0A9E7SXY8"/>
<feature type="transmembrane region" description="Helical" evidence="1">
    <location>
        <begin position="63"/>
        <end position="83"/>
    </location>
</feature>
<name>A0A9E7SXY8_9EURY</name>
<reference evidence="2" key="1">
    <citation type="submission" date="2022-06" db="EMBL/GenBank/DDBJ databases">
        <title>Diverse halophilic archaea isolated from saline environments.</title>
        <authorList>
            <person name="Cui H.-L."/>
        </authorList>
    </citation>
    <scope>NUCLEOTIDE SEQUENCE</scope>
    <source>
        <strain evidence="2">WLHS1</strain>
    </source>
</reference>
<keyword evidence="1" id="KW-1133">Transmembrane helix</keyword>
<feature type="transmembrane region" description="Helical" evidence="1">
    <location>
        <begin position="36"/>
        <end position="56"/>
    </location>
</feature>